<dbReference type="PANTHER" id="PTHR12603">
    <property type="entry name" value="CCR4-NOT TRANSCRIPTION COMPLEX RELATED"/>
    <property type="match status" value="1"/>
</dbReference>
<dbReference type="InterPro" id="IPR012677">
    <property type="entry name" value="Nucleotide-bd_a/b_plait_sf"/>
</dbReference>
<dbReference type="PROSITE" id="PS50103">
    <property type="entry name" value="ZF_C3H1"/>
    <property type="match status" value="1"/>
</dbReference>
<evidence type="ECO:0000256" key="1">
    <source>
        <dbReference type="PROSITE-ProRule" id="PRU00176"/>
    </source>
</evidence>
<dbReference type="InterPro" id="IPR039780">
    <property type="entry name" value="Mot2"/>
</dbReference>
<dbReference type="InterPro" id="IPR000571">
    <property type="entry name" value="Znf_CCCH"/>
</dbReference>
<dbReference type="GO" id="GO:0016567">
    <property type="term" value="P:protein ubiquitination"/>
    <property type="evidence" value="ECO:0007669"/>
    <property type="project" value="TreeGrafter"/>
</dbReference>
<keyword evidence="6" id="KW-1185">Reference proteome</keyword>
<sequence>MTSTSDVPHDHNNIRIIQKNLVYIICIPQRFAHDNILSRTEYFGQFGTIKKVVVNKRTSVAEGTASAYVTYSTAEEARLCIQEVDESLLDGKILKCTYGTTKYCSFFLKGVPCQNNDCMYLHEFRPQCDLLHKDEMGGSKHKLHDFEIKNKNKERIGKRCNFEIFTELFKYKSTKIFKAPEKIIFEPLDF</sequence>
<evidence type="ECO:0000313" key="5">
    <source>
        <dbReference type="EMBL" id="KAF9763947.1"/>
    </source>
</evidence>
<dbReference type="InterPro" id="IPR000504">
    <property type="entry name" value="RRM_dom"/>
</dbReference>
<dbReference type="GO" id="GO:0003723">
    <property type="term" value="F:RNA binding"/>
    <property type="evidence" value="ECO:0007669"/>
    <property type="project" value="UniProtKB-UniRule"/>
</dbReference>
<reference evidence="5 6" key="1">
    <citation type="journal article" date="2020" name="Genome Biol. Evol.">
        <title>Comparative genomics of strictly vertically transmitted, feminizing microsporidia endosymbionts of amphipod crustaceans.</title>
        <authorList>
            <person name="Cormier A."/>
            <person name="Chebbi M.A."/>
            <person name="Giraud I."/>
            <person name="Wattier R."/>
            <person name="Teixeira M."/>
            <person name="Gilbert C."/>
            <person name="Rigaud T."/>
            <person name="Cordaux R."/>
        </authorList>
    </citation>
    <scope>NUCLEOTIDE SEQUENCE [LARGE SCALE GENOMIC DNA]</scope>
    <source>
        <strain evidence="6">Ou3-Ou53</strain>
        <tissue evidence="5">Meronts</tissue>
    </source>
</reference>
<dbReference type="Pfam" id="PF00076">
    <property type="entry name" value="RRM_1"/>
    <property type="match status" value="1"/>
</dbReference>
<dbReference type="GO" id="GO:0004842">
    <property type="term" value="F:ubiquitin-protein transferase activity"/>
    <property type="evidence" value="ECO:0007669"/>
    <property type="project" value="InterPro"/>
</dbReference>
<evidence type="ECO:0000256" key="2">
    <source>
        <dbReference type="PROSITE-ProRule" id="PRU00723"/>
    </source>
</evidence>
<dbReference type="SMART" id="SM00361">
    <property type="entry name" value="RRM_1"/>
    <property type="match status" value="1"/>
</dbReference>
<dbReference type="InterPro" id="IPR003954">
    <property type="entry name" value="RRM_euk-type"/>
</dbReference>
<dbReference type="AlphaFoldDB" id="A0A9P6H239"/>
<organism evidence="5 6">
    <name type="scientific">Nosema granulosis</name>
    <dbReference type="NCBI Taxonomy" id="83296"/>
    <lineage>
        <taxon>Eukaryota</taxon>
        <taxon>Fungi</taxon>
        <taxon>Fungi incertae sedis</taxon>
        <taxon>Microsporidia</taxon>
        <taxon>Nosematidae</taxon>
        <taxon>Nosema</taxon>
    </lineage>
</organism>
<keyword evidence="2" id="KW-0479">Metal-binding</keyword>
<feature type="domain" description="RRM" evidence="3">
    <location>
        <begin position="20"/>
        <end position="101"/>
    </location>
</feature>
<dbReference type="GO" id="GO:0008270">
    <property type="term" value="F:zinc ion binding"/>
    <property type="evidence" value="ECO:0007669"/>
    <property type="project" value="UniProtKB-KW"/>
</dbReference>
<evidence type="ECO:0000259" key="4">
    <source>
        <dbReference type="PROSITE" id="PS50103"/>
    </source>
</evidence>
<dbReference type="Proteomes" id="UP000740883">
    <property type="component" value="Unassembled WGS sequence"/>
</dbReference>
<dbReference type="EMBL" id="SBJO01000047">
    <property type="protein sequence ID" value="KAF9763947.1"/>
    <property type="molecule type" value="Genomic_DNA"/>
</dbReference>
<feature type="domain" description="C3H1-type" evidence="4">
    <location>
        <begin position="98"/>
        <end position="125"/>
    </location>
</feature>
<name>A0A9P6H239_9MICR</name>
<evidence type="ECO:0000259" key="3">
    <source>
        <dbReference type="PROSITE" id="PS50102"/>
    </source>
</evidence>
<dbReference type="CDD" id="cd12438">
    <property type="entry name" value="RRM_CNOT4"/>
    <property type="match status" value="1"/>
</dbReference>
<dbReference type="Gene3D" id="3.30.70.330">
    <property type="match status" value="1"/>
</dbReference>
<dbReference type="GO" id="GO:0030014">
    <property type="term" value="C:CCR4-NOT complex"/>
    <property type="evidence" value="ECO:0007669"/>
    <property type="project" value="InterPro"/>
</dbReference>
<dbReference type="OrthoDB" id="1923159at2759"/>
<evidence type="ECO:0000313" key="6">
    <source>
        <dbReference type="Proteomes" id="UP000740883"/>
    </source>
</evidence>
<accession>A0A9P6H239</accession>
<protein>
    <submittedName>
        <fullName evidence="5">CCR4-NOT transcription complex subunit 4</fullName>
    </submittedName>
</protein>
<gene>
    <name evidence="5" type="primary">Cnot4</name>
    <name evidence="5" type="ORF">NGRA_0951</name>
</gene>
<dbReference type="InterPro" id="IPR035979">
    <property type="entry name" value="RBD_domain_sf"/>
</dbReference>
<comment type="caution">
    <text evidence="5">The sequence shown here is derived from an EMBL/GenBank/DDBJ whole genome shotgun (WGS) entry which is preliminary data.</text>
</comment>
<dbReference type="SUPFAM" id="SSF54928">
    <property type="entry name" value="RNA-binding domain, RBD"/>
    <property type="match status" value="1"/>
</dbReference>
<dbReference type="InterPro" id="IPR034261">
    <property type="entry name" value="CNOT4_RRM"/>
</dbReference>
<feature type="zinc finger region" description="C3H1-type" evidence="2">
    <location>
        <begin position="98"/>
        <end position="125"/>
    </location>
</feature>
<dbReference type="PROSITE" id="PS50102">
    <property type="entry name" value="RRM"/>
    <property type="match status" value="1"/>
</dbReference>
<keyword evidence="2" id="KW-0863">Zinc-finger</keyword>
<keyword evidence="1" id="KW-0694">RNA-binding</keyword>
<dbReference type="PANTHER" id="PTHR12603:SF0">
    <property type="entry name" value="CCR4-NOT TRANSCRIPTION COMPLEX SUBUNIT 4"/>
    <property type="match status" value="1"/>
</dbReference>
<proteinExistence type="predicted"/>
<keyword evidence="2" id="KW-0862">Zinc</keyword>